<keyword evidence="1" id="KW-1133">Transmembrane helix</keyword>
<organism evidence="2 3">
    <name type="scientific">Alicyclobacillus fodiniaquatilis</name>
    <dbReference type="NCBI Taxonomy" id="1661150"/>
    <lineage>
        <taxon>Bacteria</taxon>
        <taxon>Bacillati</taxon>
        <taxon>Bacillota</taxon>
        <taxon>Bacilli</taxon>
        <taxon>Bacillales</taxon>
        <taxon>Alicyclobacillaceae</taxon>
        <taxon>Alicyclobacillus</taxon>
    </lineage>
</organism>
<protein>
    <recommendedName>
        <fullName evidence="4">CDP-alcohol phosphatidyltransferase family protein</fullName>
    </recommendedName>
</protein>
<feature type="transmembrane region" description="Helical" evidence="1">
    <location>
        <begin position="93"/>
        <end position="112"/>
    </location>
</feature>
<keyword evidence="1" id="KW-0472">Membrane</keyword>
<sequence>MSGAWPDILRAFVALLFAGAAVKLMDDALDVEYDLCRGKRTLAVRLERACLPYSLAIFGIAMITEAHVALAVFLGSYAVGMFTRLDERLPSRVPAFVEIIVAIALCIVLVGWREALWGVAMMSVIDWLDDMVDRQKDLISGQFNVAIRFGFVEVLFAILIALCLAVYTEVVWTALGFIALVVLSIIFDVTTKKIIGPDDEEMMDKW</sequence>
<evidence type="ECO:0008006" key="4">
    <source>
        <dbReference type="Google" id="ProtNLM"/>
    </source>
</evidence>
<dbReference type="RefSeq" id="WP_377942436.1">
    <property type="nucleotide sequence ID" value="NZ_JBHUCX010000020.1"/>
</dbReference>
<dbReference type="Proteomes" id="UP001597079">
    <property type="component" value="Unassembled WGS sequence"/>
</dbReference>
<reference evidence="3" key="1">
    <citation type="journal article" date="2019" name="Int. J. Syst. Evol. Microbiol.">
        <title>The Global Catalogue of Microorganisms (GCM) 10K type strain sequencing project: providing services to taxonomists for standard genome sequencing and annotation.</title>
        <authorList>
            <consortium name="The Broad Institute Genomics Platform"/>
            <consortium name="The Broad Institute Genome Sequencing Center for Infectious Disease"/>
            <person name="Wu L."/>
            <person name="Ma J."/>
        </authorList>
    </citation>
    <scope>NUCLEOTIDE SEQUENCE [LARGE SCALE GENOMIC DNA]</scope>
    <source>
        <strain evidence="3">CGMCC 1.12286</strain>
    </source>
</reference>
<proteinExistence type="predicted"/>
<dbReference type="EMBL" id="JBHUCX010000020">
    <property type="protein sequence ID" value="MFD1674572.1"/>
    <property type="molecule type" value="Genomic_DNA"/>
</dbReference>
<accession>A0ABW4JHM8</accession>
<feature type="transmembrane region" description="Helical" evidence="1">
    <location>
        <begin position="174"/>
        <end position="195"/>
    </location>
</feature>
<evidence type="ECO:0000313" key="2">
    <source>
        <dbReference type="EMBL" id="MFD1674572.1"/>
    </source>
</evidence>
<name>A0ABW4JHM8_9BACL</name>
<evidence type="ECO:0000256" key="1">
    <source>
        <dbReference type="SAM" id="Phobius"/>
    </source>
</evidence>
<feature type="transmembrane region" description="Helical" evidence="1">
    <location>
        <begin position="145"/>
        <end position="168"/>
    </location>
</feature>
<feature type="transmembrane region" description="Helical" evidence="1">
    <location>
        <begin position="50"/>
        <end position="73"/>
    </location>
</feature>
<keyword evidence="1" id="KW-0812">Transmembrane</keyword>
<comment type="caution">
    <text evidence="2">The sequence shown here is derived from an EMBL/GenBank/DDBJ whole genome shotgun (WGS) entry which is preliminary data.</text>
</comment>
<keyword evidence="3" id="KW-1185">Reference proteome</keyword>
<evidence type="ECO:0000313" key="3">
    <source>
        <dbReference type="Proteomes" id="UP001597079"/>
    </source>
</evidence>
<gene>
    <name evidence="2" type="ORF">ACFSB2_07605</name>
</gene>